<dbReference type="InterPro" id="IPR009772">
    <property type="entry name" value="CDC123"/>
</dbReference>
<dbReference type="STRING" id="716928.GCA_000261485_05523"/>
<dbReference type="AlphaFoldDB" id="A0A249PLC7"/>
<accession>A0A249PLC7</accession>
<dbReference type="EMBL" id="CP023068">
    <property type="protein sequence ID" value="ASY66740.1"/>
    <property type="molecule type" value="Genomic_DNA"/>
</dbReference>
<reference evidence="1 2" key="1">
    <citation type="submission" date="2017-08" db="EMBL/GenBank/DDBJ databases">
        <title>Multipartite genome sequences of Sinorhizobium species nodulating soybeans.</title>
        <authorList>
            <person name="Tian C.F."/>
        </authorList>
    </citation>
    <scope>NUCLEOTIDE SEQUENCE [LARGE SCALE GENOMIC DNA]</scope>
    <source>
        <strain evidence="1 2">CCBAU 05684</strain>
        <plasmid evidence="2">psj05684b</plasmid>
    </source>
</reference>
<organism evidence="1 2">
    <name type="scientific">Sinorhizobium sojae CCBAU 05684</name>
    <dbReference type="NCBI Taxonomy" id="716928"/>
    <lineage>
        <taxon>Bacteria</taxon>
        <taxon>Pseudomonadati</taxon>
        <taxon>Pseudomonadota</taxon>
        <taxon>Alphaproteobacteria</taxon>
        <taxon>Hyphomicrobiales</taxon>
        <taxon>Rhizobiaceae</taxon>
        <taxon>Sinorhizobium/Ensifer group</taxon>
        <taxon>Sinorhizobium</taxon>
    </lineage>
</organism>
<keyword evidence="2" id="KW-1185">Reference proteome</keyword>
<dbReference type="Pfam" id="PF07065">
    <property type="entry name" value="D123"/>
    <property type="match status" value="1"/>
</dbReference>
<gene>
    <name evidence="1" type="ORF">SJ05684_b57580</name>
</gene>
<proteinExistence type="predicted"/>
<evidence type="ECO:0000313" key="1">
    <source>
        <dbReference type="EMBL" id="ASY66740.1"/>
    </source>
</evidence>
<name>A0A249PLC7_9HYPH</name>
<dbReference type="Proteomes" id="UP000217211">
    <property type="component" value="Plasmid pSJ05684b"/>
</dbReference>
<dbReference type="KEGG" id="esj:SJ05684_b57580"/>
<geneLocation type="plasmid" evidence="2">
    <name>psj05684b</name>
</geneLocation>
<evidence type="ECO:0000313" key="2">
    <source>
        <dbReference type="Proteomes" id="UP000217211"/>
    </source>
</evidence>
<protein>
    <submittedName>
        <fullName evidence="1">Uncharacterized protein</fullName>
    </submittedName>
</protein>
<sequence>MAGLLASSLQNDFEVALFIRPWRKIPKWAEYRLFMKARAFTGASQYFHTAAFPEIEANAKPIAGALLDFADEFLAVSHLDDAIVDVFVEEEGGAWRAVLLDINPLIWRSDSCLFRWTNDGDFDRGLRFRRRDGRVLSMAPLPFARAS</sequence>
<keyword evidence="1" id="KW-0614">Plasmid</keyword>